<dbReference type="GO" id="GO:0005881">
    <property type="term" value="C:cytoplasmic microtubule"/>
    <property type="evidence" value="ECO:0007669"/>
    <property type="project" value="TreeGrafter"/>
</dbReference>
<dbReference type="EMBL" id="CALTRL010001788">
    <property type="protein sequence ID" value="CAH7673721.1"/>
    <property type="molecule type" value="Genomic_DNA"/>
</dbReference>
<name>A0AAV0AVJ6_PHAPC</name>
<dbReference type="GO" id="GO:0005938">
    <property type="term" value="C:cell cortex"/>
    <property type="evidence" value="ECO:0007669"/>
    <property type="project" value="TreeGrafter"/>
</dbReference>
<reference evidence="2" key="1">
    <citation type="submission" date="2022-06" db="EMBL/GenBank/DDBJ databases">
        <authorList>
            <consortium name="SYNGENTA / RWTH Aachen University"/>
        </authorList>
    </citation>
    <scope>NUCLEOTIDE SEQUENCE</scope>
</reference>
<dbReference type="AlphaFoldDB" id="A0AAV0AVJ6"/>
<dbReference type="GO" id="GO:0007097">
    <property type="term" value="P:nuclear migration"/>
    <property type="evidence" value="ECO:0007669"/>
    <property type="project" value="TreeGrafter"/>
</dbReference>
<sequence>MQISLAKLLCNASEGKIESVKALGVQLGKFVLVFCGDKTFDFQAMGCFDEANTLEERILSAVSQQISKAFELVGKTLRINPHTGFQTAEKLASKVVPFFSLCGKQLSRQTHYYFGLRALKEVLTSAGHFKRARLLAGEGNEASFDSDDQAEQEILIQSVTETIVPKLVAEDVPLLKRQVFFNF</sequence>
<dbReference type="PANTHER" id="PTHR10676">
    <property type="entry name" value="DYNEIN HEAVY CHAIN FAMILY PROTEIN"/>
    <property type="match status" value="1"/>
</dbReference>
<protein>
    <submittedName>
        <fullName evidence="2">Dynein heavy chain 1, cytosolic</fullName>
    </submittedName>
</protein>
<accession>A0AAV0AVJ6</accession>
<evidence type="ECO:0000313" key="2">
    <source>
        <dbReference type="EMBL" id="CAH7673721.1"/>
    </source>
</evidence>
<dbReference type="PANTHER" id="PTHR10676:SF314">
    <property type="entry name" value="CYTOPLASMIC DYNEIN 1 HEAVY CHAIN 1"/>
    <property type="match status" value="1"/>
</dbReference>
<organism evidence="2 3">
    <name type="scientific">Phakopsora pachyrhizi</name>
    <name type="common">Asian soybean rust disease fungus</name>
    <dbReference type="NCBI Taxonomy" id="170000"/>
    <lineage>
        <taxon>Eukaryota</taxon>
        <taxon>Fungi</taxon>
        <taxon>Dikarya</taxon>
        <taxon>Basidiomycota</taxon>
        <taxon>Pucciniomycotina</taxon>
        <taxon>Pucciniomycetes</taxon>
        <taxon>Pucciniales</taxon>
        <taxon>Phakopsoraceae</taxon>
        <taxon>Phakopsora</taxon>
    </lineage>
</organism>
<comment type="caution">
    <text evidence="2">The sequence shown here is derived from an EMBL/GenBank/DDBJ whole genome shotgun (WGS) entry which is preliminary data.</text>
</comment>
<feature type="domain" description="Dynein heavy chain hydrolytic ATP-binding dynein motor region" evidence="1">
    <location>
        <begin position="11"/>
        <end position="70"/>
    </location>
</feature>
<dbReference type="GO" id="GO:0045505">
    <property type="term" value="F:dynein intermediate chain binding"/>
    <property type="evidence" value="ECO:0007669"/>
    <property type="project" value="InterPro"/>
</dbReference>
<dbReference type="InterPro" id="IPR035699">
    <property type="entry name" value="AAA_6"/>
</dbReference>
<dbReference type="InterPro" id="IPR043157">
    <property type="entry name" value="Dynein_AAA1S"/>
</dbReference>
<dbReference type="GO" id="GO:0031122">
    <property type="term" value="P:cytoplasmic microtubule organization"/>
    <property type="evidence" value="ECO:0007669"/>
    <property type="project" value="TreeGrafter"/>
</dbReference>
<dbReference type="Gene3D" id="1.10.8.710">
    <property type="match status" value="1"/>
</dbReference>
<dbReference type="GO" id="GO:0005524">
    <property type="term" value="F:ATP binding"/>
    <property type="evidence" value="ECO:0007669"/>
    <property type="project" value="InterPro"/>
</dbReference>
<dbReference type="GO" id="GO:0007018">
    <property type="term" value="P:microtubule-based movement"/>
    <property type="evidence" value="ECO:0007669"/>
    <property type="project" value="InterPro"/>
</dbReference>
<gene>
    <name evidence="2" type="ORF">PPACK8108_LOCUS8607</name>
</gene>
<feature type="domain" description="Dynein heavy chain hydrolytic ATP-binding dynein motor region" evidence="1">
    <location>
        <begin position="83"/>
        <end position="177"/>
    </location>
</feature>
<dbReference type="GO" id="GO:0008569">
    <property type="term" value="F:minus-end-directed microtubule motor activity"/>
    <property type="evidence" value="ECO:0007669"/>
    <property type="project" value="TreeGrafter"/>
</dbReference>
<keyword evidence="3" id="KW-1185">Reference proteome</keyword>
<dbReference type="GO" id="GO:0007052">
    <property type="term" value="P:mitotic spindle organization"/>
    <property type="evidence" value="ECO:0007669"/>
    <property type="project" value="TreeGrafter"/>
</dbReference>
<dbReference type="Proteomes" id="UP001153365">
    <property type="component" value="Unassembled WGS sequence"/>
</dbReference>
<dbReference type="Pfam" id="PF12774">
    <property type="entry name" value="AAA_6"/>
    <property type="match status" value="2"/>
</dbReference>
<dbReference type="GO" id="GO:0005868">
    <property type="term" value="C:cytoplasmic dynein complex"/>
    <property type="evidence" value="ECO:0007669"/>
    <property type="project" value="TreeGrafter"/>
</dbReference>
<dbReference type="InterPro" id="IPR026983">
    <property type="entry name" value="DHC"/>
</dbReference>
<evidence type="ECO:0000259" key="1">
    <source>
        <dbReference type="Pfam" id="PF12774"/>
    </source>
</evidence>
<dbReference type="GO" id="GO:0051959">
    <property type="term" value="F:dynein light intermediate chain binding"/>
    <property type="evidence" value="ECO:0007669"/>
    <property type="project" value="InterPro"/>
</dbReference>
<proteinExistence type="predicted"/>
<evidence type="ECO:0000313" key="3">
    <source>
        <dbReference type="Proteomes" id="UP001153365"/>
    </source>
</evidence>